<dbReference type="AlphaFoldDB" id="A0A0G1U4W7"/>
<gene>
    <name evidence="1" type="ORF">UY19_C0019G0023</name>
</gene>
<evidence type="ECO:0000313" key="2">
    <source>
        <dbReference type="Proteomes" id="UP000033882"/>
    </source>
</evidence>
<proteinExistence type="predicted"/>
<evidence type="ECO:0000313" key="1">
    <source>
        <dbReference type="EMBL" id="KKU89106.1"/>
    </source>
</evidence>
<protein>
    <submittedName>
        <fullName evidence="1">Uncharacterized protein</fullName>
    </submittedName>
</protein>
<reference evidence="1 2" key="1">
    <citation type="journal article" date="2015" name="Nature">
        <title>rRNA introns, odd ribosomes, and small enigmatic genomes across a large radiation of phyla.</title>
        <authorList>
            <person name="Brown C.T."/>
            <person name="Hug L.A."/>
            <person name="Thomas B.C."/>
            <person name="Sharon I."/>
            <person name="Castelle C.J."/>
            <person name="Singh A."/>
            <person name="Wilkins M.J."/>
            <person name="Williams K.H."/>
            <person name="Banfield J.F."/>
        </authorList>
    </citation>
    <scope>NUCLEOTIDE SEQUENCE [LARGE SCALE GENOMIC DNA]</scope>
</reference>
<dbReference type="Proteomes" id="UP000033882">
    <property type="component" value="Unassembled WGS sequence"/>
</dbReference>
<comment type="caution">
    <text evidence="1">The sequence shown here is derived from an EMBL/GenBank/DDBJ whole genome shotgun (WGS) entry which is preliminary data.</text>
</comment>
<sequence>MNGCRCLRHRKYGPRTETAEDRQLRADMHEIARWQTEEAAHKELVATFNDPRVSPSDKERLFHLRDCVPSMLRFSRKMFPFLEQDSDIEYAKSLRSCLDLPGKRRHLNRQFRFEKDDLAIETHRGEGLFGEIGRFPLTSLQLELEIRDNPCKDGCVKKGLIVHVHYRPAVDSLDSSTL</sequence>
<organism evidence="1 2">
    <name type="scientific">Candidatus Wolfebacteria bacterium GW2011_GWA2_47_9b</name>
    <dbReference type="NCBI Taxonomy" id="1619005"/>
    <lineage>
        <taxon>Bacteria</taxon>
        <taxon>Candidatus Wolfeibacteriota</taxon>
    </lineage>
</organism>
<accession>A0A0G1U4W7</accession>
<dbReference type="EMBL" id="LCPB01000019">
    <property type="protein sequence ID" value="KKU89106.1"/>
    <property type="molecule type" value="Genomic_DNA"/>
</dbReference>
<name>A0A0G1U4W7_9BACT</name>